<feature type="domain" description="Glycosyl transferase family 25" evidence="1">
    <location>
        <begin position="9"/>
        <end position="123"/>
    </location>
</feature>
<dbReference type="Proteomes" id="UP001358193">
    <property type="component" value="Segment"/>
</dbReference>
<dbReference type="EMBL" id="OR769223">
    <property type="protein sequence ID" value="WQJ53676.1"/>
    <property type="molecule type" value="Genomic_DNA"/>
</dbReference>
<evidence type="ECO:0000259" key="1">
    <source>
        <dbReference type="Pfam" id="PF01755"/>
    </source>
</evidence>
<name>A0ABZ0Z3E5_9CAUD</name>
<evidence type="ECO:0000313" key="2">
    <source>
        <dbReference type="EMBL" id="WQJ53676.1"/>
    </source>
</evidence>
<evidence type="ECO:0000313" key="3">
    <source>
        <dbReference type="Proteomes" id="UP001358193"/>
    </source>
</evidence>
<dbReference type="InterPro" id="IPR002654">
    <property type="entry name" value="Glyco_trans_25"/>
</dbReference>
<accession>A0ABZ0Z3E5</accession>
<keyword evidence="3" id="KW-1185">Reference proteome</keyword>
<reference evidence="2 3" key="1">
    <citation type="submission" date="2023-11" db="EMBL/GenBank/DDBJ databases">
        <authorList>
            <person name="Cook R."/>
            <person name="Crisci M."/>
            <person name="Pye H."/>
            <person name="Adriaenssens E."/>
            <person name="Santini J."/>
        </authorList>
    </citation>
    <scope>NUCLEOTIDE SEQUENCE [LARGE SCALE GENOMIC DNA]</scope>
    <source>
        <strain evidence="2">Lak_Megaphage_Sonny</strain>
    </source>
</reference>
<proteinExistence type="predicted"/>
<sequence>MINLTEKFKHIYVLTLSSRPDRYEHIKGQLECMGIDINTINVHYATPFPHNNIIADAFNKTGKGKFTKPNEFDCARNHYGIIREAYDRGFEDVLIIEDDILFLNNPVEWNNALEKLPSDYDIIQFGGFTVSPNVKKYLTLKDVKYVEHPDVGLWNCSMYALSRKGMQFYIAFMNVMFWVADGPLYKAPMNTKLVKTYMTSIPMVIQADKAKITSDIRTAENDNIDYNNDNMYEANIKLTDYFQSCNF</sequence>
<organism evidence="2 3">
    <name type="scientific">phage Lak_Megaphage_Sonny</name>
    <dbReference type="NCBI Taxonomy" id="3109229"/>
    <lineage>
        <taxon>Viruses</taxon>
        <taxon>Duplodnaviria</taxon>
        <taxon>Heunggongvirae</taxon>
        <taxon>Uroviricota</taxon>
        <taxon>Caudoviricetes</taxon>
        <taxon>Caudoviricetes code 15 clade</taxon>
    </lineage>
</organism>
<protein>
    <submittedName>
        <fullName evidence="2">Glucosyltransferase</fullName>
    </submittedName>
</protein>
<dbReference type="Pfam" id="PF01755">
    <property type="entry name" value="Glyco_transf_25"/>
    <property type="match status" value="1"/>
</dbReference>